<dbReference type="Gene3D" id="1.10.10.60">
    <property type="entry name" value="Homeodomain-like"/>
    <property type="match status" value="1"/>
</dbReference>
<dbReference type="PANTHER" id="PTHR46796">
    <property type="entry name" value="HTH-TYPE TRANSCRIPTIONAL ACTIVATOR RHAS-RELATED"/>
    <property type="match status" value="1"/>
</dbReference>
<keyword evidence="1" id="KW-0805">Transcription regulation</keyword>
<reference evidence="5 6" key="1">
    <citation type="submission" date="2021-01" db="EMBL/GenBank/DDBJ databases">
        <title>Whole genome shotgun sequence of Planobispora siamensis NBRC 107568.</title>
        <authorList>
            <person name="Komaki H."/>
            <person name="Tamura T."/>
        </authorList>
    </citation>
    <scope>NUCLEOTIDE SEQUENCE [LARGE SCALE GENOMIC DNA]</scope>
    <source>
        <strain evidence="5 6">NBRC 107568</strain>
    </source>
</reference>
<dbReference type="EMBL" id="BOOJ01000012">
    <property type="protein sequence ID" value="GIH90547.1"/>
    <property type="molecule type" value="Genomic_DNA"/>
</dbReference>
<name>A0A8J3S9V0_9ACTN</name>
<sequence>MEPLVFKSRDLDETEAFLSEAYAKMRIRGDVENPSTRIRRDMVGPVSIDRLDLAYAMGYDVNPLGKVCLCAVESGTILNHVAGQDEDVFGPGDTVLFAPPEKPYTGEIRRSRYNIVMFDPVLLAKAAAVDPGHSSGPIRLGGYRAVSEDAARHLAHTIAYLRDEVLPYPELTGSPLVVSASAQLLAASVLAAFPNRTHEPTGPELRSARFETVRRAVAFIDDHADADITLTDIAAAARVSGRTLQYAFREHLGTTPMGYLRRVRLAAAHADLLAADPGHTTVAAVAARWGFFHLGRFAAAYRDAYGYQPSDTLRM</sequence>
<evidence type="ECO:0000256" key="2">
    <source>
        <dbReference type="ARBA" id="ARBA00023125"/>
    </source>
</evidence>
<proteinExistence type="predicted"/>
<gene>
    <name evidence="5" type="ORF">Psi01_11770</name>
</gene>
<dbReference type="SUPFAM" id="SSF46689">
    <property type="entry name" value="Homeodomain-like"/>
    <property type="match status" value="1"/>
</dbReference>
<dbReference type="InterPro" id="IPR009057">
    <property type="entry name" value="Homeodomain-like_sf"/>
</dbReference>
<keyword evidence="2" id="KW-0238">DNA-binding</keyword>
<dbReference type="PANTHER" id="PTHR46796:SF12">
    <property type="entry name" value="HTH-TYPE DNA-BINDING TRANSCRIPTIONAL ACTIVATOR EUTR"/>
    <property type="match status" value="1"/>
</dbReference>
<evidence type="ECO:0000256" key="1">
    <source>
        <dbReference type="ARBA" id="ARBA00023015"/>
    </source>
</evidence>
<dbReference type="PROSITE" id="PS01124">
    <property type="entry name" value="HTH_ARAC_FAMILY_2"/>
    <property type="match status" value="1"/>
</dbReference>
<dbReference type="RefSeq" id="WP_204062900.1">
    <property type="nucleotide sequence ID" value="NZ_BOOJ01000012.1"/>
</dbReference>
<evidence type="ECO:0000256" key="3">
    <source>
        <dbReference type="ARBA" id="ARBA00023163"/>
    </source>
</evidence>
<dbReference type="Pfam" id="PF12833">
    <property type="entry name" value="HTH_18"/>
    <property type="match status" value="1"/>
</dbReference>
<dbReference type="GO" id="GO:0043565">
    <property type="term" value="F:sequence-specific DNA binding"/>
    <property type="evidence" value="ECO:0007669"/>
    <property type="project" value="InterPro"/>
</dbReference>
<dbReference type="InterPro" id="IPR050204">
    <property type="entry name" value="AraC_XylS_family_regulators"/>
</dbReference>
<evidence type="ECO:0000313" key="5">
    <source>
        <dbReference type="EMBL" id="GIH90547.1"/>
    </source>
</evidence>
<comment type="caution">
    <text evidence="5">The sequence shown here is derived from an EMBL/GenBank/DDBJ whole genome shotgun (WGS) entry which is preliminary data.</text>
</comment>
<evidence type="ECO:0000259" key="4">
    <source>
        <dbReference type="PROSITE" id="PS01124"/>
    </source>
</evidence>
<accession>A0A8J3S9V0</accession>
<dbReference type="AlphaFoldDB" id="A0A8J3S9V0"/>
<dbReference type="InterPro" id="IPR018060">
    <property type="entry name" value="HTH_AraC"/>
</dbReference>
<feature type="domain" description="HTH araC/xylS-type" evidence="4">
    <location>
        <begin position="214"/>
        <end position="315"/>
    </location>
</feature>
<keyword evidence="3" id="KW-0804">Transcription</keyword>
<evidence type="ECO:0000313" key="6">
    <source>
        <dbReference type="Proteomes" id="UP000619788"/>
    </source>
</evidence>
<dbReference type="Proteomes" id="UP000619788">
    <property type="component" value="Unassembled WGS sequence"/>
</dbReference>
<organism evidence="5 6">
    <name type="scientific">Planobispora siamensis</name>
    <dbReference type="NCBI Taxonomy" id="936338"/>
    <lineage>
        <taxon>Bacteria</taxon>
        <taxon>Bacillati</taxon>
        <taxon>Actinomycetota</taxon>
        <taxon>Actinomycetes</taxon>
        <taxon>Streptosporangiales</taxon>
        <taxon>Streptosporangiaceae</taxon>
        <taxon>Planobispora</taxon>
    </lineage>
</organism>
<dbReference type="GO" id="GO:0003700">
    <property type="term" value="F:DNA-binding transcription factor activity"/>
    <property type="evidence" value="ECO:0007669"/>
    <property type="project" value="InterPro"/>
</dbReference>
<protein>
    <recommendedName>
        <fullName evidence="4">HTH araC/xylS-type domain-containing protein</fullName>
    </recommendedName>
</protein>
<keyword evidence="6" id="KW-1185">Reference proteome</keyword>
<dbReference type="SMART" id="SM00342">
    <property type="entry name" value="HTH_ARAC"/>
    <property type="match status" value="1"/>
</dbReference>